<dbReference type="CDD" id="cd16345">
    <property type="entry name" value="LMWP_ArsC"/>
    <property type="match status" value="1"/>
</dbReference>
<evidence type="ECO:0000313" key="3">
    <source>
        <dbReference type="EMBL" id="GAA4651435.1"/>
    </source>
</evidence>
<dbReference type="InterPro" id="IPR036196">
    <property type="entry name" value="Ptyr_pPase_sf"/>
</dbReference>
<sequence>MKNILVLCTGNSCRSVIGEALINHLGGTRFTGHSAGSQPAGQVNSGALSVLQQHGVDTSGLSSKGLEAFTEMPIDLVITVCDNAAAEACPIFPGKTLKVHWGLPDPAGVTGDQEAISAAFELTFQQLEQRISALIALPDDLSDSEWLGALAQIHEQSI</sequence>
<proteinExistence type="predicted"/>
<protein>
    <submittedName>
        <fullName evidence="3">Arsenate reductase ArsC</fullName>
    </submittedName>
</protein>
<accession>A0ABP8V5W5</accession>
<dbReference type="SUPFAM" id="SSF52788">
    <property type="entry name" value="Phosphotyrosine protein phosphatases I"/>
    <property type="match status" value="1"/>
</dbReference>
<dbReference type="RefSeq" id="WP_345197813.1">
    <property type="nucleotide sequence ID" value="NZ_BAABFL010000452.1"/>
</dbReference>
<dbReference type="PANTHER" id="PTHR43428:SF1">
    <property type="entry name" value="ARSENATE REDUCTASE"/>
    <property type="match status" value="1"/>
</dbReference>
<dbReference type="InterPro" id="IPR023485">
    <property type="entry name" value="Ptyr_pPase"/>
</dbReference>
<comment type="caution">
    <text evidence="3">The sequence shown here is derived from an EMBL/GenBank/DDBJ whole genome shotgun (WGS) entry which is preliminary data.</text>
</comment>
<gene>
    <name evidence="3" type="ORF">GCM10023116_37190</name>
</gene>
<dbReference type="Gene3D" id="3.40.50.2300">
    <property type="match status" value="1"/>
</dbReference>
<dbReference type="SMART" id="SM00226">
    <property type="entry name" value="LMWPc"/>
    <property type="match status" value="1"/>
</dbReference>
<dbReference type="Proteomes" id="UP001500604">
    <property type="component" value="Unassembled WGS sequence"/>
</dbReference>
<reference evidence="4" key="1">
    <citation type="journal article" date="2019" name="Int. J. Syst. Evol. Microbiol.">
        <title>The Global Catalogue of Microorganisms (GCM) 10K type strain sequencing project: providing services to taxonomists for standard genome sequencing and annotation.</title>
        <authorList>
            <consortium name="The Broad Institute Genomics Platform"/>
            <consortium name="The Broad Institute Genome Sequencing Center for Infectious Disease"/>
            <person name="Wu L."/>
            <person name="Ma J."/>
        </authorList>
    </citation>
    <scope>NUCLEOTIDE SEQUENCE [LARGE SCALE GENOMIC DNA]</scope>
    <source>
        <strain evidence="4">JCM 17805</strain>
    </source>
</reference>
<name>A0ABP8V5W5_9GAMM</name>
<organism evidence="3 4">
    <name type="scientific">Kistimonas scapharcae</name>
    <dbReference type="NCBI Taxonomy" id="1036133"/>
    <lineage>
        <taxon>Bacteria</taxon>
        <taxon>Pseudomonadati</taxon>
        <taxon>Pseudomonadota</taxon>
        <taxon>Gammaproteobacteria</taxon>
        <taxon>Oceanospirillales</taxon>
        <taxon>Endozoicomonadaceae</taxon>
        <taxon>Kistimonas</taxon>
    </lineage>
</organism>
<dbReference type="EMBL" id="BAABFL010000452">
    <property type="protein sequence ID" value="GAA4651435.1"/>
    <property type="molecule type" value="Genomic_DNA"/>
</dbReference>
<keyword evidence="1" id="KW-0059">Arsenical resistance</keyword>
<dbReference type="Pfam" id="PF01451">
    <property type="entry name" value="LMWPc"/>
    <property type="match status" value="1"/>
</dbReference>
<evidence type="ECO:0000256" key="1">
    <source>
        <dbReference type="ARBA" id="ARBA00022849"/>
    </source>
</evidence>
<evidence type="ECO:0000313" key="4">
    <source>
        <dbReference type="Proteomes" id="UP001500604"/>
    </source>
</evidence>
<evidence type="ECO:0000259" key="2">
    <source>
        <dbReference type="SMART" id="SM00226"/>
    </source>
</evidence>
<dbReference type="PANTHER" id="PTHR43428">
    <property type="entry name" value="ARSENATE REDUCTASE"/>
    <property type="match status" value="1"/>
</dbReference>
<keyword evidence="4" id="KW-1185">Reference proteome</keyword>
<feature type="domain" description="Phosphotyrosine protein phosphatase I" evidence="2">
    <location>
        <begin position="2"/>
        <end position="137"/>
    </location>
</feature>